<proteinExistence type="predicted"/>
<reference evidence="2 3" key="1">
    <citation type="submission" date="2023-10" db="EMBL/GenBank/DDBJ databases">
        <title>Two novel species belonging to the OM43/NOR5 clade.</title>
        <authorList>
            <person name="Park M."/>
        </authorList>
    </citation>
    <scope>NUCLEOTIDE SEQUENCE [LARGE SCALE GENOMIC DNA]</scope>
    <source>
        <strain evidence="2 3">IMCC45268</strain>
    </source>
</reference>
<dbReference type="EMBL" id="CP136865">
    <property type="protein sequence ID" value="WOJ95641.1"/>
    <property type="molecule type" value="Genomic_DNA"/>
</dbReference>
<gene>
    <name evidence="2" type="ORF">R0137_10290</name>
</gene>
<keyword evidence="1" id="KW-0472">Membrane</keyword>
<sequence>MITSFSKHHRDFSAGRTTVQGALLPAIHLAICAAILIAALFTATVSAQVVDSPLQDGKIGYAMTDLFWAVYQTDDAKEECPEGFNDGPREQFEQLYPDYTAMTVEDTQLRQETQTWLPSTDSDGFEFKAVQGPYSWGLNLDDAVSSDDFTHPDGTPGIDNQVYRAVGCVIGFRGPDGVEYIFQNKAILDQNYSRMMIELDGVDDLKNDDSVTVTLYRGRDRLLTDATGLNVVPGGSQRIDRRWGESLIRQTTGRIEDGVLSTDPIKEVIIPWMNLGVPSIQIIRDLRFELALSTEGATGLIAGYADIDAWYYQLIRNDSTHHLSNGQISGISLYKALRRFADAYPDPESGDLTSISTALDVKMRQVFIVDTESK</sequence>
<keyword evidence="1" id="KW-1133">Transmembrane helix</keyword>
<organism evidence="2 3">
    <name type="scientific">Congregibacter brevis</name>
    <dbReference type="NCBI Taxonomy" id="3081201"/>
    <lineage>
        <taxon>Bacteria</taxon>
        <taxon>Pseudomonadati</taxon>
        <taxon>Pseudomonadota</taxon>
        <taxon>Gammaproteobacteria</taxon>
        <taxon>Cellvibrionales</taxon>
        <taxon>Halieaceae</taxon>
        <taxon>Congregibacter</taxon>
    </lineage>
</organism>
<feature type="transmembrane region" description="Helical" evidence="1">
    <location>
        <begin position="21"/>
        <end position="43"/>
    </location>
</feature>
<accession>A0ABZ0IC83</accession>
<keyword evidence="1" id="KW-0812">Transmembrane</keyword>
<keyword evidence="3" id="KW-1185">Reference proteome</keyword>
<evidence type="ECO:0000313" key="2">
    <source>
        <dbReference type="EMBL" id="WOJ95641.1"/>
    </source>
</evidence>
<dbReference type="RefSeq" id="WP_407326345.1">
    <property type="nucleotide sequence ID" value="NZ_CP136865.1"/>
</dbReference>
<name>A0ABZ0IC83_9GAMM</name>
<evidence type="ECO:0000313" key="3">
    <source>
        <dbReference type="Proteomes" id="UP001626549"/>
    </source>
</evidence>
<dbReference type="Proteomes" id="UP001626549">
    <property type="component" value="Chromosome"/>
</dbReference>
<protein>
    <submittedName>
        <fullName evidence="2">Uncharacterized protein</fullName>
    </submittedName>
</protein>
<evidence type="ECO:0000256" key="1">
    <source>
        <dbReference type="SAM" id="Phobius"/>
    </source>
</evidence>